<keyword evidence="2" id="KW-1185">Reference proteome</keyword>
<sequence length="72" mass="8974">MYIMVKKSNIPWLRHLRDIEKHLEKNEKWFQYPEKNMERIEQDMEKWNADFLKGIGHLESLIKELEKKMEDN</sequence>
<name>A0A9W5X5H5_9BACI</name>
<evidence type="ECO:0000313" key="1">
    <source>
        <dbReference type="EMBL" id="GGB40352.1"/>
    </source>
</evidence>
<dbReference type="AlphaFoldDB" id="A0A9W5X5H5"/>
<comment type="caution">
    <text evidence="1">The sequence shown here is derived from an EMBL/GenBank/DDBJ whole genome shotgun (WGS) entry which is preliminary data.</text>
</comment>
<accession>A0A9W5X5H5</accession>
<reference evidence="1" key="2">
    <citation type="submission" date="2020-09" db="EMBL/GenBank/DDBJ databases">
        <authorList>
            <person name="Sun Q."/>
            <person name="Zhou Y."/>
        </authorList>
    </citation>
    <scope>NUCLEOTIDE SEQUENCE</scope>
    <source>
        <strain evidence="1">CGMCC 1.15454</strain>
    </source>
</reference>
<dbReference type="EMBL" id="BMJD01000010">
    <property type="protein sequence ID" value="GGB40352.1"/>
    <property type="molecule type" value="Genomic_DNA"/>
</dbReference>
<gene>
    <name evidence="1" type="ORF">GCM10011409_17370</name>
</gene>
<proteinExistence type="predicted"/>
<dbReference type="Proteomes" id="UP000621492">
    <property type="component" value="Unassembled WGS sequence"/>
</dbReference>
<organism evidence="1 2">
    <name type="scientific">Lentibacillus populi</name>
    <dbReference type="NCBI Taxonomy" id="1827502"/>
    <lineage>
        <taxon>Bacteria</taxon>
        <taxon>Bacillati</taxon>
        <taxon>Bacillota</taxon>
        <taxon>Bacilli</taxon>
        <taxon>Bacillales</taxon>
        <taxon>Bacillaceae</taxon>
        <taxon>Lentibacillus</taxon>
    </lineage>
</organism>
<evidence type="ECO:0000313" key="2">
    <source>
        <dbReference type="Proteomes" id="UP000621492"/>
    </source>
</evidence>
<reference evidence="1" key="1">
    <citation type="journal article" date="2014" name="Int. J. Syst. Evol. Microbiol.">
        <title>Complete genome sequence of Corynebacterium casei LMG S-19264T (=DSM 44701T), isolated from a smear-ripened cheese.</title>
        <authorList>
            <consortium name="US DOE Joint Genome Institute (JGI-PGF)"/>
            <person name="Walter F."/>
            <person name="Albersmeier A."/>
            <person name="Kalinowski J."/>
            <person name="Ruckert C."/>
        </authorList>
    </citation>
    <scope>NUCLEOTIDE SEQUENCE</scope>
    <source>
        <strain evidence="1">CGMCC 1.15454</strain>
    </source>
</reference>
<protein>
    <submittedName>
        <fullName evidence="1">Uncharacterized protein</fullName>
    </submittedName>
</protein>